<sequence>MTQAIDMHVACPDRDTALAIARAAVERKLAACANIWGPLTSVFCWEGAVEEDTEQMLSLKSVETRATALCDLIGELHPYDLPAITWQRVEAEPGTLSWLEQETG</sequence>
<keyword evidence="3" id="KW-1185">Reference proteome</keyword>
<evidence type="ECO:0000256" key="1">
    <source>
        <dbReference type="ARBA" id="ARBA00010169"/>
    </source>
</evidence>
<accession>A0A1I5TEB0</accession>
<dbReference type="STRING" id="441119.SAMN04488047_11368"/>
<protein>
    <submittedName>
        <fullName evidence="2">Divalent cation tolerance protein</fullName>
    </submittedName>
</protein>
<dbReference type="GO" id="GO:0005507">
    <property type="term" value="F:copper ion binding"/>
    <property type="evidence" value="ECO:0007669"/>
    <property type="project" value="TreeGrafter"/>
</dbReference>
<evidence type="ECO:0000313" key="3">
    <source>
        <dbReference type="Proteomes" id="UP000199356"/>
    </source>
</evidence>
<comment type="similarity">
    <text evidence="1">Belongs to the CutA family.</text>
</comment>
<organism evidence="2 3">
    <name type="scientific">Tranquillimonas alkanivorans</name>
    <dbReference type="NCBI Taxonomy" id="441119"/>
    <lineage>
        <taxon>Bacteria</taxon>
        <taxon>Pseudomonadati</taxon>
        <taxon>Pseudomonadota</taxon>
        <taxon>Alphaproteobacteria</taxon>
        <taxon>Rhodobacterales</taxon>
        <taxon>Roseobacteraceae</taxon>
        <taxon>Tranquillimonas</taxon>
    </lineage>
</organism>
<dbReference type="PANTHER" id="PTHR23419">
    <property type="entry name" value="DIVALENT CATION TOLERANCE CUTA-RELATED"/>
    <property type="match status" value="1"/>
</dbReference>
<evidence type="ECO:0000313" key="2">
    <source>
        <dbReference type="EMBL" id="SFP81151.1"/>
    </source>
</evidence>
<dbReference type="InterPro" id="IPR015867">
    <property type="entry name" value="N-reg_PII/ATP_PRibTrfase_C"/>
</dbReference>
<proteinExistence type="inferred from homology"/>
<dbReference type="AlphaFoldDB" id="A0A1I5TEB0"/>
<dbReference type="GO" id="GO:0010038">
    <property type="term" value="P:response to metal ion"/>
    <property type="evidence" value="ECO:0007669"/>
    <property type="project" value="InterPro"/>
</dbReference>
<dbReference type="EMBL" id="FOXA01000013">
    <property type="protein sequence ID" value="SFP81151.1"/>
    <property type="molecule type" value="Genomic_DNA"/>
</dbReference>
<dbReference type="SUPFAM" id="SSF54913">
    <property type="entry name" value="GlnB-like"/>
    <property type="match status" value="1"/>
</dbReference>
<dbReference type="Proteomes" id="UP000199356">
    <property type="component" value="Unassembled WGS sequence"/>
</dbReference>
<dbReference type="InterPro" id="IPR004323">
    <property type="entry name" value="Ion_tolerance_CutA"/>
</dbReference>
<dbReference type="InterPro" id="IPR011322">
    <property type="entry name" value="N-reg_PII-like_a/b"/>
</dbReference>
<reference evidence="2 3" key="1">
    <citation type="submission" date="2016-10" db="EMBL/GenBank/DDBJ databases">
        <authorList>
            <person name="de Groot N.N."/>
        </authorList>
    </citation>
    <scope>NUCLEOTIDE SEQUENCE [LARGE SCALE GENOMIC DNA]</scope>
    <source>
        <strain evidence="2 3">DSM 19547</strain>
    </source>
</reference>
<dbReference type="Gene3D" id="3.30.70.120">
    <property type="match status" value="1"/>
</dbReference>
<dbReference type="RefSeq" id="WP_093423765.1">
    <property type="nucleotide sequence ID" value="NZ_FOXA01000013.1"/>
</dbReference>
<gene>
    <name evidence="2" type="ORF">SAMN04488047_11368</name>
</gene>
<dbReference type="PANTHER" id="PTHR23419:SF8">
    <property type="entry name" value="FI09726P"/>
    <property type="match status" value="1"/>
</dbReference>
<dbReference type="OrthoDB" id="37622at2"/>
<dbReference type="Pfam" id="PF03091">
    <property type="entry name" value="CutA1"/>
    <property type="match status" value="1"/>
</dbReference>
<name>A0A1I5TEB0_9RHOB</name>